<dbReference type="InterPro" id="IPR051686">
    <property type="entry name" value="Lipoprotein_DolP"/>
</dbReference>
<organism evidence="8 9">
    <name type="scientific">Massilia psychrophila</name>
    <dbReference type="NCBI Taxonomy" id="1603353"/>
    <lineage>
        <taxon>Bacteria</taxon>
        <taxon>Pseudomonadati</taxon>
        <taxon>Pseudomonadota</taxon>
        <taxon>Betaproteobacteria</taxon>
        <taxon>Burkholderiales</taxon>
        <taxon>Oxalobacteraceae</taxon>
        <taxon>Telluria group</taxon>
        <taxon>Massilia</taxon>
    </lineage>
</organism>
<dbReference type="OrthoDB" id="8560732at2"/>
<dbReference type="AlphaFoldDB" id="A0A2G8T1Z3"/>
<evidence type="ECO:0000256" key="1">
    <source>
        <dbReference type="ARBA" id="ARBA00004418"/>
    </source>
</evidence>
<dbReference type="FunFam" id="3.30.1340.30:FF:000001">
    <property type="entry name" value="Molecular chaperone OsmY"/>
    <property type="match status" value="1"/>
</dbReference>
<proteinExistence type="predicted"/>
<evidence type="ECO:0000259" key="7">
    <source>
        <dbReference type="PROSITE" id="PS50914"/>
    </source>
</evidence>
<evidence type="ECO:0000256" key="6">
    <source>
        <dbReference type="SAM" id="MobiDB-lite"/>
    </source>
</evidence>
<dbReference type="EMBL" id="PDOB01000012">
    <property type="protein sequence ID" value="PIL40051.1"/>
    <property type="molecule type" value="Genomic_DNA"/>
</dbReference>
<keyword evidence="9" id="KW-1185">Reference proteome</keyword>
<feature type="compositionally biased region" description="Basic and acidic residues" evidence="6">
    <location>
        <begin position="8"/>
        <end position="17"/>
    </location>
</feature>
<keyword evidence="3" id="KW-0677">Repeat</keyword>
<keyword evidence="2" id="KW-0732">Signal</keyword>
<comment type="subcellular location">
    <subcellularLocation>
        <location evidence="1">Periplasm</location>
    </subcellularLocation>
</comment>
<evidence type="ECO:0000256" key="4">
    <source>
        <dbReference type="ARBA" id="ARBA00022764"/>
    </source>
</evidence>
<keyword evidence="4" id="KW-0574">Periplasm</keyword>
<evidence type="ECO:0000256" key="3">
    <source>
        <dbReference type="ARBA" id="ARBA00022737"/>
    </source>
</evidence>
<sequence>MAAVVAGKTERATDRAADTGTAATRKSGVVMADSVITTKVKADFFKEPELKSMAIHVETEKGVVMLSGFVDSKANADKAVRLAKGVDGVSDVKSAIKVK</sequence>
<name>A0A2G8T1Z3_9BURK</name>
<evidence type="ECO:0000256" key="5">
    <source>
        <dbReference type="ARBA" id="ARBA00070588"/>
    </source>
</evidence>
<dbReference type="SMART" id="SM00749">
    <property type="entry name" value="BON"/>
    <property type="match status" value="1"/>
</dbReference>
<dbReference type="Gene3D" id="3.30.1340.30">
    <property type="match status" value="1"/>
</dbReference>
<dbReference type="PANTHER" id="PTHR34606">
    <property type="entry name" value="BON DOMAIN-CONTAINING PROTEIN"/>
    <property type="match status" value="1"/>
</dbReference>
<evidence type="ECO:0000313" key="8">
    <source>
        <dbReference type="EMBL" id="PIL40051.1"/>
    </source>
</evidence>
<gene>
    <name evidence="8" type="ORF">CR103_09990</name>
</gene>
<feature type="domain" description="BON" evidence="7">
    <location>
        <begin position="32"/>
        <end position="99"/>
    </location>
</feature>
<dbReference type="InterPro" id="IPR007055">
    <property type="entry name" value="BON_dom"/>
</dbReference>
<dbReference type="PANTHER" id="PTHR34606:SF16">
    <property type="entry name" value="BON DOMAIN-CONTAINING PROTEIN"/>
    <property type="match status" value="1"/>
</dbReference>
<dbReference type="PROSITE" id="PS50914">
    <property type="entry name" value="BON"/>
    <property type="match status" value="1"/>
</dbReference>
<dbReference type="InterPro" id="IPR014004">
    <property type="entry name" value="Transpt-assoc_nodulatn_dom_bac"/>
</dbReference>
<accession>A0A2G8T1Z3</accession>
<evidence type="ECO:0000256" key="2">
    <source>
        <dbReference type="ARBA" id="ARBA00022729"/>
    </source>
</evidence>
<dbReference type="Pfam" id="PF04972">
    <property type="entry name" value="BON"/>
    <property type="match status" value="1"/>
</dbReference>
<reference evidence="8 9" key="1">
    <citation type="submission" date="2017-10" db="EMBL/GenBank/DDBJ databases">
        <title>Massilia psychrophilum sp. nov., a novel purple-pigmented bacterium isolated from Tianshan glacier, Xinjiang Municipality, China.</title>
        <authorList>
            <person name="Wang H."/>
        </authorList>
    </citation>
    <scope>NUCLEOTIDE SEQUENCE [LARGE SCALE GENOMIC DNA]</scope>
    <source>
        <strain evidence="8 9">JCM 30813</strain>
    </source>
</reference>
<dbReference type="GO" id="GO:0042597">
    <property type="term" value="C:periplasmic space"/>
    <property type="evidence" value="ECO:0007669"/>
    <property type="project" value="UniProtKB-SubCell"/>
</dbReference>
<evidence type="ECO:0000313" key="9">
    <source>
        <dbReference type="Proteomes" id="UP000228593"/>
    </source>
</evidence>
<feature type="region of interest" description="Disordered" evidence="6">
    <location>
        <begin position="1"/>
        <end position="21"/>
    </location>
</feature>
<protein>
    <recommendedName>
        <fullName evidence="5">Osmotically-inducible protein Y</fullName>
    </recommendedName>
</protein>
<comment type="caution">
    <text evidence="8">The sequence shown here is derived from an EMBL/GenBank/DDBJ whole genome shotgun (WGS) entry which is preliminary data.</text>
</comment>
<dbReference type="Proteomes" id="UP000228593">
    <property type="component" value="Unassembled WGS sequence"/>
</dbReference>